<evidence type="ECO:0000256" key="4">
    <source>
        <dbReference type="ARBA" id="ARBA00023242"/>
    </source>
</evidence>
<dbReference type="PANTHER" id="PTHR22691:SF8">
    <property type="entry name" value="PROTEIN SPT2 HOMOLOG"/>
    <property type="match status" value="1"/>
</dbReference>
<dbReference type="SMART" id="SM00509">
    <property type="entry name" value="TFS2N"/>
    <property type="match status" value="1"/>
</dbReference>
<protein>
    <submittedName>
        <fullName evidence="8">Uncharacterized protein AlNc14C4G620</fullName>
    </submittedName>
</protein>
<feature type="compositionally biased region" description="Polar residues" evidence="6">
    <location>
        <begin position="401"/>
        <end position="416"/>
    </location>
</feature>
<feature type="compositionally biased region" description="Polar residues" evidence="6">
    <location>
        <begin position="212"/>
        <end position="222"/>
    </location>
</feature>
<dbReference type="InterPro" id="IPR013256">
    <property type="entry name" value="Chromatin_SPT2"/>
</dbReference>
<comment type="similarity">
    <text evidence="2">Belongs to the SPT2 family.</text>
</comment>
<dbReference type="InterPro" id="IPR003617">
    <property type="entry name" value="TFIIS/CRSP70_N_sub"/>
</dbReference>
<dbReference type="HOGENOM" id="CLU_520236_0_0_1"/>
<evidence type="ECO:0000256" key="5">
    <source>
        <dbReference type="PROSITE-ProRule" id="PRU00649"/>
    </source>
</evidence>
<organism evidence="8">
    <name type="scientific">Albugo laibachii Nc14</name>
    <dbReference type="NCBI Taxonomy" id="890382"/>
    <lineage>
        <taxon>Eukaryota</taxon>
        <taxon>Sar</taxon>
        <taxon>Stramenopiles</taxon>
        <taxon>Oomycota</taxon>
        <taxon>Peronosporomycetes</taxon>
        <taxon>Albuginales</taxon>
        <taxon>Albuginaceae</taxon>
        <taxon>Albugo</taxon>
    </lineage>
</organism>
<dbReference type="InterPro" id="IPR001660">
    <property type="entry name" value="SAM"/>
</dbReference>
<reference evidence="8" key="2">
    <citation type="submission" date="2011-02" db="EMBL/GenBank/DDBJ databases">
        <authorList>
            <person name="MacLean D."/>
        </authorList>
    </citation>
    <scope>NUCLEOTIDE SEQUENCE</scope>
</reference>
<dbReference type="InterPro" id="IPR035441">
    <property type="entry name" value="TFIIS/LEDGF_dom_sf"/>
</dbReference>
<feature type="region of interest" description="Disordered" evidence="6">
    <location>
        <begin position="400"/>
        <end position="424"/>
    </location>
</feature>
<dbReference type="InterPro" id="IPR013761">
    <property type="entry name" value="SAM/pointed_sf"/>
</dbReference>
<dbReference type="GO" id="GO:0003677">
    <property type="term" value="F:DNA binding"/>
    <property type="evidence" value="ECO:0007669"/>
    <property type="project" value="TreeGrafter"/>
</dbReference>
<name>F0W0H8_9STRA</name>
<dbReference type="EMBL" id="FR824049">
    <property type="protein sequence ID" value="CCA14550.1"/>
    <property type="molecule type" value="Genomic_DNA"/>
</dbReference>
<evidence type="ECO:0000256" key="6">
    <source>
        <dbReference type="SAM" id="MobiDB-lite"/>
    </source>
</evidence>
<reference evidence="8" key="1">
    <citation type="journal article" date="2011" name="PLoS Biol.">
        <title>Gene gain and loss during evolution of obligate parasitism in the white rust pathogen of Arabidopsis thaliana.</title>
        <authorList>
            <person name="Kemen E."/>
            <person name="Gardiner A."/>
            <person name="Schultz-Larsen T."/>
            <person name="Kemen A.C."/>
            <person name="Balmuth A.L."/>
            <person name="Robert-Seilaniantz A."/>
            <person name="Bailey K."/>
            <person name="Holub E."/>
            <person name="Studholme D.J."/>
            <person name="Maclean D."/>
            <person name="Jones J.D."/>
        </authorList>
    </citation>
    <scope>NUCLEOTIDE SEQUENCE</scope>
</reference>
<sequence length="508" mass="57582">MTSEVDVVAMAEKIKSFVKQENWETSHSNVKELQNILNKLTMLKVDMDLLKRTNIGKMVNRLKKHQDSVIRGYSSTLTKKWKEQVGVLSSPQRKIGMQERNYIVTTSKQEDSISMKYEKARKKIQENYANEKAKKSSRTIQMLNGPIAKRTKGTKISAMTSARTFSTNGMRFRQHREKQSISTSARVISASRVRSAPTSLNYPSASRGKVLTTESSLSSTDRISNDRRLKMPMNSRKPMSAEERHAFRMSKYQALSATHTGNKRSESHSTQSSSVFKQKEPVDARKAYLDKKYPRVFGSTSAVPDSLRTAGPSTKTAPAKRGVKSKAQPTLSEGQREVIQWLRGLPNDMSEYATAFFENGFDSIHLLSTIEKSDVPGLVPKKGHHRMIVMALESLKKKSITRASAQSRSKSLPTNRKASKRKAISSDIESDDSFVINDGDDYAPGAITAMFRKNRHRNYSYDSEDSLNMEASYADIQREEERSARYGEYEDLREELRNERTAKRSKTR</sequence>
<dbReference type="SUPFAM" id="SSF47676">
    <property type="entry name" value="Conserved domain common to transcription factors TFIIS, elongin A, CRSP70"/>
    <property type="match status" value="1"/>
</dbReference>
<feature type="region of interest" description="Disordered" evidence="6">
    <location>
        <begin position="480"/>
        <end position="508"/>
    </location>
</feature>
<gene>
    <name evidence="8" type="primary">AlNc14C4G620</name>
    <name evidence="8" type="ORF">ALNC14_006930</name>
</gene>
<feature type="region of interest" description="Disordered" evidence="6">
    <location>
        <begin position="256"/>
        <end position="281"/>
    </location>
</feature>
<evidence type="ECO:0000313" key="8">
    <source>
        <dbReference type="EMBL" id="CCA14550.1"/>
    </source>
</evidence>
<dbReference type="Pfam" id="PF08711">
    <property type="entry name" value="Med26"/>
    <property type="match status" value="1"/>
</dbReference>
<dbReference type="GO" id="GO:0006360">
    <property type="term" value="P:transcription by RNA polymerase I"/>
    <property type="evidence" value="ECO:0007669"/>
    <property type="project" value="TreeGrafter"/>
</dbReference>
<dbReference type="Gene3D" id="1.20.930.10">
    <property type="entry name" value="Conserved domain common to transcription factors TFIIS, elongin A, CRSP70"/>
    <property type="match status" value="1"/>
</dbReference>
<dbReference type="PANTHER" id="PTHR22691">
    <property type="entry name" value="YEAST SPT2-RELATED"/>
    <property type="match status" value="1"/>
</dbReference>
<dbReference type="SMART" id="SM00784">
    <property type="entry name" value="SPT2"/>
    <property type="match status" value="1"/>
</dbReference>
<comment type="subcellular location">
    <subcellularLocation>
        <location evidence="1 5">Nucleus</location>
    </subcellularLocation>
</comment>
<dbReference type="PROSITE" id="PS51319">
    <property type="entry name" value="TFIIS_N"/>
    <property type="match status" value="1"/>
</dbReference>
<feature type="domain" description="TFIIS N-terminal" evidence="7">
    <location>
        <begin position="12"/>
        <end position="88"/>
    </location>
</feature>
<feature type="region of interest" description="Disordered" evidence="6">
    <location>
        <begin position="300"/>
        <end position="332"/>
    </location>
</feature>
<dbReference type="Gene3D" id="1.10.150.50">
    <property type="entry name" value="Transcription Factor, Ets-1"/>
    <property type="match status" value="1"/>
</dbReference>
<dbReference type="GO" id="GO:0005730">
    <property type="term" value="C:nucleolus"/>
    <property type="evidence" value="ECO:0007669"/>
    <property type="project" value="TreeGrafter"/>
</dbReference>
<dbReference type="GO" id="GO:0006334">
    <property type="term" value="P:nucleosome assembly"/>
    <property type="evidence" value="ECO:0007669"/>
    <property type="project" value="TreeGrafter"/>
</dbReference>
<dbReference type="InterPro" id="IPR017923">
    <property type="entry name" value="TFIIS_N"/>
</dbReference>
<keyword evidence="3" id="KW-0175">Coiled coil</keyword>
<dbReference type="GO" id="GO:0042393">
    <property type="term" value="F:histone binding"/>
    <property type="evidence" value="ECO:0007669"/>
    <property type="project" value="TreeGrafter"/>
</dbReference>
<keyword evidence="4 5" id="KW-0539">Nucleus</keyword>
<accession>F0W0H8</accession>
<dbReference type="SUPFAM" id="SSF47769">
    <property type="entry name" value="SAM/Pointed domain"/>
    <property type="match status" value="1"/>
</dbReference>
<evidence type="ECO:0000256" key="1">
    <source>
        <dbReference type="ARBA" id="ARBA00004123"/>
    </source>
</evidence>
<feature type="compositionally biased region" description="Basic and acidic residues" evidence="6">
    <location>
        <begin position="480"/>
        <end position="502"/>
    </location>
</feature>
<evidence type="ECO:0000256" key="2">
    <source>
        <dbReference type="ARBA" id="ARBA00006461"/>
    </source>
</evidence>
<feature type="compositionally biased region" description="Low complexity" evidence="6">
    <location>
        <begin position="180"/>
        <end position="196"/>
    </location>
</feature>
<evidence type="ECO:0000259" key="7">
    <source>
        <dbReference type="PROSITE" id="PS51319"/>
    </source>
</evidence>
<proteinExistence type="inferred from homology"/>
<evidence type="ECO:0000256" key="3">
    <source>
        <dbReference type="ARBA" id="ARBA00023054"/>
    </source>
</evidence>
<dbReference type="AlphaFoldDB" id="F0W0H8"/>
<dbReference type="Pfam" id="PF08243">
    <property type="entry name" value="SPT2"/>
    <property type="match status" value="1"/>
</dbReference>
<dbReference type="Pfam" id="PF00536">
    <property type="entry name" value="SAM_1"/>
    <property type="match status" value="1"/>
</dbReference>
<feature type="region of interest" description="Disordered" evidence="6">
    <location>
        <begin position="172"/>
        <end position="243"/>
    </location>
</feature>